<feature type="domain" description="Glycoside hydrolase family 38 central" evidence="5">
    <location>
        <begin position="546"/>
        <end position="624"/>
    </location>
</feature>
<dbReference type="InterPro" id="IPR015341">
    <property type="entry name" value="Glyco_hydro_38_cen"/>
</dbReference>
<evidence type="ECO:0000259" key="5">
    <source>
        <dbReference type="SMART" id="SM00872"/>
    </source>
</evidence>
<evidence type="ECO:0000256" key="2">
    <source>
        <dbReference type="ARBA" id="ARBA00022723"/>
    </source>
</evidence>
<dbReference type="GO" id="GO:0009313">
    <property type="term" value="P:oligosaccharide catabolic process"/>
    <property type="evidence" value="ECO:0007669"/>
    <property type="project" value="TreeGrafter"/>
</dbReference>
<proteinExistence type="inferred from homology"/>
<dbReference type="Pfam" id="PF09261">
    <property type="entry name" value="Alpha-mann_mid"/>
    <property type="match status" value="1"/>
</dbReference>
<dbReference type="Pfam" id="PF17677">
    <property type="entry name" value="Glyco_hydro38C2"/>
    <property type="match status" value="1"/>
</dbReference>
<dbReference type="GO" id="GO:0046872">
    <property type="term" value="F:metal ion binding"/>
    <property type="evidence" value="ECO:0007669"/>
    <property type="project" value="UniProtKB-KW"/>
</dbReference>
<dbReference type="EMBL" id="NFKK01000005">
    <property type="protein sequence ID" value="OUP53183.1"/>
    <property type="molecule type" value="Genomic_DNA"/>
</dbReference>
<dbReference type="SUPFAM" id="SSF88688">
    <property type="entry name" value="Families 57/38 glycoside transferase middle domain"/>
    <property type="match status" value="1"/>
</dbReference>
<dbReference type="FunFam" id="3.20.110.10:FF:000002">
    <property type="entry name" value="alpha-mannosidase 2C1 isoform X1"/>
    <property type="match status" value="1"/>
</dbReference>
<keyword evidence="4" id="KW-0326">Glycosidase</keyword>
<dbReference type="InterPro" id="IPR041147">
    <property type="entry name" value="GH38_C"/>
</dbReference>
<dbReference type="PANTHER" id="PTHR46017:SF1">
    <property type="entry name" value="ALPHA-MANNOSIDASE 2C1"/>
    <property type="match status" value="1"/>
</dbReference>
<dbReference type="GO" id="GO:0030246">
    <property type="term" value="F:carbohydrate binding"/>
    <property type="evidence" value="ECO:0007669"/>
    <property type="project" value="InterPro"/>
</dbReference>
<keyword evidence="3" id="KW-0378">Hydrolase</keyword>
<dbReference type="Pfam" id="PF07748">
    <property type="entry name" value="Glyco_hydro_38C"/>
    <property type="match status" value="1"/>
</dbReference>
<gene>
    <name evidence="6" type="ORF">B5F17_06315</name>
</gene>
<accession>A0A1Y4L8X6</accession>
<dbReference type="InterPro" id="IPR037094">
    <property type="entry name" value="Glyco_hydro_38_cen_sf"/>
</dbReference>
<dbReference type="InterPro" id="IPR028995">
    <property type="entry name" value="Glyco_hydro_57/38_cen_sf"/>
</dbReference>
<dbReference type="InterPro" id="IPR000602">
    <property type="entry name" value="Glyco_hydro_38_N"/>
</dbReference>
<dbReference type="SUPFAM" id="SSF74650">
    <property type="entry name" value="Galactose mutarotase-like"/>
    <property type="match status" value="1"/>
</dbReference>
<name>A0A1Y4L8X6_9FIRM</name>
<dbReference type="Gene3D" id="1.20.1270.50">
    <property type="entry name" value="Glycoside hydrolase family 38, central domain"/>
    <property type="match status" value="1"/>
</dbReference>
<keyword evidence="2" id="KW-0479">Metal-binding</keyword>
<dbReference type="InterPro" id="IPR027291">
    <property type="entry name" value="Glyco_hydro_38_N_sf"/>
</dbReference>
<dbReference type="InterPro" id="IPR011682">
    <property type="entry name" value="Glyco_hydro_38_C"/>
</dbReference>
<comment type="similarity">
    <text evidence="1">Belongs to the glycosyl hydrolase 38 family.</text>
</comment>
<dbReference type="GO" id="GO:0004559">
    <property type="term" value="F:alpha-mannosidase activity"/>
    <property type="evidence" value="ECO:0007669"/>
    <property type="project" value="InterPro"/>
</dbReference>
<organism evidence="6 7">
    <name type="scientific">Butyricicoccus pullicaecorum</name>
    <dbReference type="NCBI Taxonomy" id="501571"/>
    <lineage>
        <taxon>Bacteria</taxon>
        <taxon>Bacillati</taxon>
        <taxon>Bacillota</taxon>
        <taxon>Clostridia</taxon>
        <taxon>Eubacteriales</taxon>
        <taxon>Butyricicoccaceae</taxon>
        <taxon>Butyricicoccus</taxon>
    </lineage>
</organism>
<evidence type="ECO:0000256" key="1">
    <source>
        <dbReference type="ARBA" id="ARBA00009792"/>
    </source>
</evidence>
<dbReference type="Gene3D" id="2.60.40.2220">
    <property type="match status" value="1"/>
</dbReference>
<dbReference type="CDD" id="cd10789">
    <property type="entry name" value="GH38N_AMII_ER_cytosolic"/>
    <property type="match status" value="1"/>
</dbReference>
<dbReference type="SUPFAM" id="SSF88713">
    <property type="entry name" value="Glycoside hydrolase/deacetylase"/>
    <property type="match status" value="1"/>
</dbReference>
<dbReference type="Pfam" id="PF01074">
    <property type="entry name" value="Glyco_hydro_38N"/>
    <property type="match status" value="1"/>
</dbReference>
<evidence type="ECO:0000313" key="6">
    <source>
        <dbReference type="EMBL" id="OUP53183.1"/>
    </source>
</evidence>
<dbReference type="SMART" id="SM00872">
    <property type="entry name" value="Alpha-mann_mid"/>
    <property type="match status" value="1"/>
</dbReference>
<dbReference type="InterPro" id="IPR011330">
    <property type="entry name" value="Glyco_hydro/deAcase_b/a-brl"/>
</dbReference>
<evidence type="ECO:0000256" key="4">
    <source>
        <dbReference type="ARBA" id="ARBA00023295"/>
    </source>
</evidence>
<dbReference type="GO" id="GO:0006013">
    <property type="term" value="P:mannose metabolic process"/>
    <property type="evidence" value="ECO:0007669"/>
    <property type="project" value="InterPro"/>
</dbReference>
<dbReference type="Proteomes" id="UP000195897">
    <property type="component" value="Unassembled WGS sequence"/>
</dbReference>
<evidence type="ECO:0000256" key="3">
    <source>
        <dbReference type="ARBA" id="ARBA00022801"/>
    </source>
</evidence>
<dbReference type="PANTHER" id="PTHR46017">
    <property type="entry name" value="ALPHA-MANNOSIDASE 2C1"/>
    <property type="match status" value="1"/>
</dbReference>
<evidence type="ECO:0000313" key="7">
    <source>
        <dbReference type="Proteomes" id="UP000195897"/>
    </source>
</evidence>
<dbReference type="InterPro" id="IPR011013">
    <property type="entry name" value="Gal_mutarotase_sf_dom"/>
</dbReference>
<sequence length="1054" mass="119201">MHSGCGLMITAVQNTLIPLFCSGGTMTQERQLARVLDKAHRLEHIYEARIFHRLDEVPMQAFSCREHLRKPPADAAYHPIKAGDVWGGEWENLWLHGTYTVPAHLADRPLYVMPRLGGWEGFLFLDGTPHAIFTNKYTTETHGNHYVARITPGVPAGTALQLDFEYYAGHYIPGCAPFEDSGLKDCRHTYEGVYIAERDEEILRFVMDLRVLNSLAKAMPQDSFRRGDVVRCLYDVVGLCPTAPDDADEWRSGLRAATQRMQPVLEAKNAASAPITAVIGHSHMDTAWLWPVDETIRKCARTYANAVRLMDEYPEYRFFQSSAYHTEMIRRHYPELFDKMREKIATGQYEPGGAVWVECDCNMVSGESLVRQFLWGQKYNQKHFGLRSNNFWLPDTFGYNAAIPQIMRGSGVRYFFTTKLSWNDTNIFPHDTFWWEGLDGSRVFTHFNATHCEPDPETLLRYTVGNDDPTFTQESKDKHVSRRKLIAYGYGDGGGGPQFEHLELVRREHDLDGCPRTEHRSVGEFAEEMERNAHDVPVHAGELYLELHRGTLTNRHEIKRNNRKGEVALHDLEGLTVLDAIERDVPADDTAIHPLMETLLKNQFHDILPGSSISRVHEESIAEMHRMIAEAKQQQNAVMNATGEGVTVYNPLGFARNDTIYLPFAAPAWGQTFENVFGQTVTAIEGVSLAPMETCTLKDGDLHPVTDTVFTVTDDGLETPFYRVTWGENGGFASLFDKRVRREVRSGLPLGTFVLAEDVPANWDNWDVDADTVEDRFQPTAKLLSRTCVSVGSSQARFRCTYQLTARSTLTQDVVFFANRPEIVFETRMDWNDKHRFLKVAFDTDIHSRFASHEIQFGHIERPTTRNGSREQAMFEVCNHKYTDLSESRYGCAVLNDGKYGVSVRGGSIRLSLHKAGCRPDATGDSGIHDVTYAFLPHTGALSAQAVTHPAYCLNEPVLTFQGIRRLPEAPVTTDCDHVIIESVKPLHETTARALVVRLYECEGAADHADLRFAPYIRSAALTDLLEENEQPVEVPMCTCSFRPFEIKTLVLTY</sequence>
<protein>
    <recommendedName>
        <fullName evidence="5">Glycoside hydrolase family 38 central domain-containing protein</fullName>
    </recommendedName>
</protein>
<comment type="caution">
    <text evidence="6">The sequence shown here is derived from an EMBL/GenBank/DDBJ whole genome shotgun (WGS) entry which is preliminary data.</text>
</comment>
<dbReference type="Gene3D" id="2.70.98.30">
    <property type="entry name" value="Golgi alpha-mannosidase II, domain 4"/>
    <property type="match status" value="1"/>
</dbReference>
<dbReference type="Gene3D" id="3.20.110.10">
    <property type="entry name" value="Glycoside hydrolase 38, N terminal domain"/>
    <property type="match status" value="1"/>
</dbReference>
<dbReference type="AlphaFoldDB" id="A0A1Y4L8X6"/>
<reference evidence="7" key="1">
    <citation type="submission" date="2017-04" db="EMBL/GenBank/DDBJ databases">
        <title>Function of individual gut microbiota members based on whole genome sequencing of pure cultures obtained from chicken caecum.</title>
        <authorList>
            <person name="Medvecky M."/>
            <person name="Cejkova D."/>
            <person name="Polansky O."/>
            <person name="Karasova D."/>
            <person name="Kubasova T."/>
            <person name="Cizek A."/>
            <person name="Rychlik I."/>
        </authorList>
    </citation>
    <scope>NUCLEOTIDE SEQUENCE [LARGE SCALE GENOMIC DNA]</scope>
    <source>
        <strain evidence="7">An180</strain>
    </source>
</reference>